<dbReference type="InterPro" id="IPR039261">
    <property type="entry name" value="FNR_nucleotide-bd"/>
</dbReference>
<dbReference type="PROSITE" id="PS51384">
    <property type="entry name" value="FAD_FR"/>
    <property type="match status" value="1"/>
</dbReference>
<comment type="cofactor">
    <cofactor evidence="1">
        <name>[2Fe-2S] cluster</name>
        <dbReference type="ChEBI" id="CHEBI:190135"/>
    </cofactor>
    <text evidence="1">Binds 1 [2Fe-2S] cluster per subunit.</text>
</comment>
<proteinExistence type="predicted"/>
<keyword evidence="4" id="KW-1185">Reference proteome</keyword>
<dbReference type="GO" id="GO:0051537">
    <property type="term" value="F:2 iron, 2 sulfur cluster binding"/>
    <property type="evidence" value="ECO:0007669"/>
    <property type="project" value="UniProtKB-KW"/>
</dbReference>
<keyword evidence="1" id="KW-0408">Iron</keyword>
<gene>
    <name evidence="3" type="ORF">M1R53_03950</name>
</gene>
<dbReference type="NCBIfam" id="NF004862">
    <property type="entry name" value="PRK06222.1"/>
    <property type="match status" value="1"/>
</dbReference>
<dbReference type="RefSeq" id="WP_070599741.1">
    <property type="nucleotide sequence ID" value="NZ_CP096649.1"/>
</dbReference>
<feature type="binding site" evidence="1">
    <location>
        <position position="233"/>
    </location>
    <ligand>
        <name>[2Fe-2S] cluster</name>
        <dbReference type="ChEBI" id="CHEBI:190135"/>
    </ligand>
</feature>
<dbReference type="Proteomes" id="UP000831151">
    <property type="component" value="Chromosome"/>
</dbReference>
<sequence>MYEIIEKKDIALNTFLMYIKAPDIARKAEPGQFLIIIIDEKSERLPLTICDSNPEEGTVMIAVQMIGSTTQKLGALNVGDSLKDVSGPLGRPSDFINIPLEDLKKESIIFLAGGLGTAAVYPQVKWMHDHGVDVDVIIAARNKDLIILEDEMKKVAKNVYVATDDGTYGFSGLITDCLEDLITNKGKKYTYAIVVGPMIMMKFACLKTKEHNIKTIVSMNTIMVDGSGMCGACRLTVDGKTVFACVDGPEFDGHLIDWNEALRRSRQYSKIEKEGKHFCNLIGGLR</sequence>
<organism evidence="3 4">
    <name type="scientific">Fenollaria massiliensis</name>
    <dbReference type="NCBI Taxonomy" id="938288"/>
    <lineage>
        <taxon>Bacteria</taxon>
        <taxon>Bacillati</taxon>
        <taxon>Bacillota</taxon>
        <taxon>Clostridia</taxon>
        <taxon>Eubacteriales</taxon>
        <taxon>Fenollaria</taxon>
    </lineage>
</organism>
<keyword evidence="1" id="KW-0001">2Fe-2S</keyword>
<dbReference type="CDD" id="cd06219">
    <property type="entry name" value="DHOD_e_trans_like1"/>
    <property type="match status" value="1"/>
</dbReference>
<evidence type="ECO:0000259" key="2">
    <source>
        <dbReference type="PROSITE" id="PS51384"/>
    </source>
</evidence>
<dbReference type="SUPFAM" id="SSF63380">
    <property type="entry name" value="Riboflavin synthase domain-like"/>
    <property type="match status" value="1"/>
</dbReference>
<dbReference type="PIRSF" id="PIRSF006816">
    <property type="entry name" value="Cyc3_hyd_g"/>
    <property type="match status" value="1"/>
</dbReference>
<evidence type="ECO:0000313" key="3">
    <source>
        <dbReference type="EMBL" id="UQK59808.1"/>
    </source>
</evidence>
<dbReference type="InterPro" id="IPR050353">
    <property type="entry name" value="PyrK_electron_transfer"/>
</dbReference>
<dbReference type="InterPro" id="IPR012165">
    <property type="entry name" value="Cyt_c3_hydrogenase_gsu"/>
</dbReference>
<protein>
    <submittedName>
        <fullName evidence="3">Sulfide/dihydroorotate dehydrogenase-like FAD/NAD-binding protein</fullName>
    </submittedName>
</protein>
<dbReference type="Gene3D" id="2.40.30.10">
    <property type="entry name" value="Translation factors"/>
    <property type="match status" value="1"/>
</dbReference>
<keyword evidence="1" id="KW-0479">Metal-binding</keyword>
<dbReference type="AlphaFoldDB" id="A0A9E7DKB4"/>
<reference evidence="3" key="1">
    <citation type="submission" date="2022-04" db="EMBL/GenBank/DDBJ databases">
        <title>Complete genome sequences of Ezakiella coagulans and Fenollaria massiliensis.</title>
        <authorList>
            <person name="France M.T."/>
            <person name="Clifford J."/>
            <person name="Narina S."/>
            <person name="Rutt L."/>
            <person name="Ravel J."/>
        </authorList>
    </citation>
    <scope>NUCLEOTIDE SEQUENCE</scope>
    <source>
        <strain evidence="3">C0061C2</strain>
    </source>
</reference>
<dbReference type="PANTHER" id="PTHR43513">
    <property type="entry name" value="DIHYDROOROTATE DEHYDROGENASE B (NAD(+)), ELECTRON TRANSFER SUBUNIT"/>
    <property type="match status" value="1"/>
</dbReference>
<dbReference type="InterPro" id="IPR019480">
    <property type="entry name" value="Dihydroorotate_DH_Fe-S-bd"/>
</dbReference>
<dbReference type="Gene3D" id="3.40.50.80">
    <property type="entry name" value="Nucleotide-binding domain of ferredoxin-NADP reductase (FNR) module"/>
    <property type="match status" value="1"/>
</dbReference>
<dbReference type="Pfam" id="PF10418">
    <property type="entry name" value="DHODB_Fe-S_bind"/>
    <property type="match status" value="1"/>
</dbReference>
<dbReference type="PANTHER" id="PTHR43513:SF3">
    <property type="entry name" value="DIHYDROOROTATE DEHYDROGENASE B (NAD(+)), ELECTRON TRANSFER SUBUNIT-RELATED"/>
    <property type="match status" value="1"/>
</dbReference>
<dbReference type="GO" id="GO:0050660">
    <property type="term" value="F:flavin adenine dinucleotide binding"/>
    <property type="evidence" value="ECO:0007669"/>
    <property type="project" value="InterPro"/>
</dbReference>
<dbReference type="GO" id="GO:0046872">
    <property type="term" value="F:metal ion binding"/>
    <property type="evidence" value="ECO:0007669"/>
    <property type="project" value="UniProtKB-KW"/>
</dbReference>
<dbReference type="InterPro" id="IPR017938">
    <property type="entry name" value="Riboflavin_synthase-like_b-brl"/>
</dbReference>
<dbReference type="EMBL" id="CP096649">
    <property type="protein sequence ID" value="UQK59808.1"/>
    <property type="molecule type" value="Genomic_DNA"/>
</dbReference>
<dbReference type="InterPro" id="IPR017927">
    <property type="entry name" value="FAD-bd_FR_type"/>
</dbReference>
<feature type="binding site" evidence="1">
    <location>
        <position position="245"/>
    </location>
    <ligand>
        <name>[2Fe-2S] cluster</name>
        <dbReference type="ChEBI" id="CHEBI:190135"/>
    </ligand>
</feature>
<evidence type="ECO:0000313" key="4">
    <source>
        <dbReference type="Proteomes" id="UP000831151"/>
    </source>
</evidence>
<dbReference type="GO" id="GO:0006221">
    <property type="term" value="P:pyrimidine nucleotide biosynthetic process"/>
    <property type="evidence" value="ECO:0007669"/>
    <property type="project" value="InterPro"/>
</dbReference>
<feature type="binding site" evidence="1">
    <location>
        <position position="230"/>
    </location>
    <ligand>
        <name>[2Fe-2S] cluster</name>
        <dbReference type="ChEBI" id="CHEBI:190135"/>
    </ligand>
</feature>
<accession>A0A9E7DKB4</accession>
<feature type="domain" description="FAD-binding FR-type" evidence="2">
    <location>
        <begin position="1"/>
        <end position="95"/>
    </location>
</feature>
<evidence type="ECO:0000256" key="1">
    <source>
        <dbReference type="PIRSR" id="PIRSR006816-2"/>
    </source>
</evidence>
<dbReference type="SUPFAM" id="SSF52343">
    <property type="entry name" value="Ferredoxin reductase-like, C-terminal NADP-linked domain"/>
    <property type="match status" value="1"/>
</dbReference>
<keyword evidence="1" id="KW-0411">Iron-sulfur</keyword>
<dbReference type="KEGG" id="fms:M1R53_03950"/>
<dbReference type="GO" id="GO:0016491">
    <property type="term" value="F:oxidoreductase activity"/>
    <property type="evidence" value="ECO:0007669"/>
    <property type="project" value="InterPro"/>
</dbReference>
<name>A0A9E7DKB4_9FIRM</name>